<dbReference type="Proteomes" id="UP001519343">
    <property type="component" value="Unassembled WGS sequence"/>
</dbReference>
<keyword evidence="1" id="KW-1133">Transmembrane helix</keyword>
<proteinExistence type="predicted"/>
<evidence type="ECO:0000313" key="3">
    <source>
        <dbReference type="Proteomes" id="UP001519343"/>
    </source>
</evidence>
<name>A0ABS4GMZ5_9BACL</name>
<comment type="caution">
    <text evidence="2">The sequence shown here is derived from an EMBL/GenBank/DDBJ whole genome shotgun (WGS) entry which is preliminary data.</text>
</comment>
<accession>A0ABS4GMZ5</accession>
<feature type="transmembrane region" description="Helical" evidence="1">
    <location>
        <begin position="6"/>
        <end position="28"/>
    </location>
</feature>
<keyword evidence="1" id="KW-0812">Transmembrane</keyword>
<dbReference type="EMBL" id="JAGGKT010000003">
    <property type="protein sequence ID" value="MBP1931614.1"/>
    <property type="molecule type" value="Genomic_DNA"/>
</dbReference>
<protein>
    <submittedName>
        <fullName evidence="2">Uncharacterized protein</fullName>
    </submittedName>
</protein>
<organism evidence="2 3">
    <name type="scientific">Ammoniphilus resinae</name>
    <dbReference type="NCBI Taxonomy" id="861532"/>
    <lineage>
        <taxon>Bacteria</taxon>
        <taxon>Bacillati</taxon>
        <taxon>Bacillota</taxon>
        <taxon>Bacilli</taxon>
        <taxon>Bacillales</taxon>
        <taxon>Paenibacillaceae</taxon>
        <taxon>Aneurinibacillus group</taxon>
        <taxon>Ammoniphilus</taxon>
    </lineage>
</organism>
<sequence>MQGGTFLRLLLFITTFAILTGLCIPLLLENLLQVDDNKIQKRAESIVVDAAKWYLMHNGIPNETMYTDDVKKALIPEYLNKWPGKYPIVCTIDTQGNIIVETVEPEKIKPAWLAWLLGDP</sequence>
<keyword evidence="3" id="KW-1185">Reference proteome</keyword>
<evidence type="ECO:0000256" key="1">
    <source>
        <dbReference type="SAM" id="Phobius"/>
    </source>
</evidence>
<keyword evidence="1" id="KW-0472">Membrane</keyword>
<reference evidence="2 3" key="1">
    <citation type="submission" date="2021-03" db="EMBL/GenBank/DDBJ databases">
        <title>Genomic Encyclopedia of Type Strains, Phase IV (KMG-IV): sequencing the most valuable type-strain genomes for metagenomic binning, comparative biology and taxonomic classification.</title>
        <authorList>
            <person name="Goeker M."/>
        </authorList>
    </citation>
    <scope>NUCLEOTIDE SEQUENCE [LARGE SCALE GENOMIC DNA]</scope>
    <source>
        <strain evidence="2 3">DSM 24738</strain>
    </source>
</reference>
<evidence type="ECO:0000313" key="2">
    <source>
        <dbReference type="EMBL" id="MBP1931614.1"/>
    </source>
</evidence>
<gene>
    <name evidence="2" type="ORF">J2Z37_001615</name>
</gene>